<feature type="domain" description="ABC transmembrane type-1" evidence="13">
    <location>
        <begin position="43"/>
        <end position="327"/>
    </location>
</feature>
<dbReference type="Gene3D" id="3.30.565.10">
    <property type="entry name" value="Histidine kinase-like ATPase, C-terminal domain"/>
    <property type="match status" value="1"/>
</dbReference>
<feature type="modified residue" description="4-aspartylphosphate" evidence="9">
    <location>
        <position position="830"/>
    </location>
</feature>
<evidence type="ECO:0000259" key="12">
    <source>
        <dbReference type="PROSITE" id="PS50893"/>
    </source>
</evidence>
<keyword evidence="7 10" id="KW-1133">Transmembrane helix</keyword>
<dbReference type="InterPro" id="IPR017871">
    <property type="entry name" value="ABC_transporter-like_CS"/>
</dbReference>
<dbReference type="PROSITE" id="PS50110">
    <property type="entry name" value="RESPONSE_REGULATORY"/>
    <property type="match status" value="1"/>
</dbReference>
<keyword evidence="8 10" id="KW-0472">Membrane</keyword>
<reference evidence="14 15" key="1">
    <citation type="submission" date="2017-08" db="EMBL/GenBank/DDBJ databases">
        <authorList>
            <person name="Park S.-J."/>
            <person name="Kim H."/>
        </authorList>
    </citation>
    <scope>NUCLEOTIDE SEQUENCE [LARGE SCALE GENOMIC DNA]</scope>
    <source>
        <strain evidence="15">ye3</strain>
    </source>
</reference>
<dbReference type="Gene3D" id="3.40.50.300">
    <property type="entry name" value="P-loop containing nucleotide triphosphate hydrolases"/>
    <property type="match status" value="1"/>
</dbReference>
<dbReference type="KEGG" id="pus:CKA81_05390"/>
<dbReference type="InterPro" id="IPR039421">
    <property type="entry name" value="Type_1_exporter"/>
</dbReference>
<dbReference type="GO" id="GO:0005886">
    <property type="term" value="C:plasma membrane"/>
    <property type="evidence" value="ECO:0007669"/>
    <property type="project" value="UniProtKB-SubCell"/>
</dbReference>
<sequence>MPGKANAASRPAAHAGLSNSAFARREIFRTVGQVLWRFRKRSAAALGLLLIAKLFAILVPVALKGIVDSLEPTSVALTLPVFLLLGYALLRFLAGLFTELRDLVFVRVTQTAVADFTVRMFDHLHSQGVRFHGSQQTGVFSRDVQRGTAGVGFLLGTALFTILPTLVEIVTVLGILLAAYRPGFAGIVALTFAAYAVYTVIFTERRTIFQRQVNELDSAAGGHLVDSLLNYETVKFYTSQRFESQRLQSIMDRWIDVGLANQRALSVLNLGQSGIIGVGVAAVMLLAGQEVVSGRMAVGDLILVNAYVIQICLPLSALGMIFRQSREALINAERMSELLRYEPEVAGQPAAELVLQGGAVEFRGVDFSYEPGRQILHDIDFAIPPGGTVAVVGGSGSGKSTLARLLLRFYDADSGSIVVDGQDVRSVTQASLRAAIGVVPQDALLFNNTIGFNIAYGKHGATAAEVSEAAKAARIHELIESLPAKYETMVGERGVKLSGGERQRIAIARAVLKNPPLLIFDEATSALDTRTEKAIQAELDQLAQGRSTLIIAHRLSTVVDADLILVMDHGRIVERGTHAQLLKSQGLYAQMWDLQRQQIELDASGTKLSAQPVNLVVLIAGVLDALRPAIDDKGIAFYTLIGQETTRVTGDPSALQQLIFDVCESAIAFTPVSGRIELRLERDGGDATVSITDSRLMVPEQHDEDDMTVIAPEQRLLDPVSMDAIMQQMGGRFEARPSRDETGMTFTLRMPLRAVASLAAPSAQDETKADKLLEGLRAAVADDQAEARELLAAVLDDRGARTATYESGDSLLLALRTTPASEWPDVLICDISLGEPDGYEVIAAIRQMEAERSSSLAQRLPAIALSGYSGSEDRLRALLAGFQVHVGKPVDPRELVATILAVAGPRLNRDKAKQ</sequence>
<dbReference type="GO" id="GO:0005524">
    <property type="term" value="F:ATP binding"/>
    <property type="evidence" value="ECO:0007669"/>
    <property type="project" value="UniProtKB-KW"/>
</dbReference>
<evidence type="ECO:0000256" key="4">
    <source>
        <dbReference type="ARBA" id="ARBA00022692"/>
    </source>
</evidence>
<evidence type="ECO:0000259" key="13">
    <source>
        <dbReference type="PROSITE" id="PS50929"/>
    </source>
</evidence>
<dbReference type="InterPro" id="IPR027417">
    <property type="entry name" value="P-loop_NTPase"/>
</dbReference>
<gene>
    <name evidence="14" type="ORF">CKA81_05390</name>
</gene>
<keyword evidence="5" id="KW-0547">Nucleotide-binding</keyword>
<evidence type="ECO:0000313" key="14">
    <source>
        <dbReference type="EMBL" id="QAA93330.1"/>
    </source>
</evidence>
<dbReference type="CDD" id="cd18582">
    <property type="entry name" value="ABC_6TM_ATM1_ABCB7"/>
    <property type="match status" value="1"/>
</dbReference>
<feature type="transmembrane region" description="Helical" evidence="10">
    <location>
        <begin position="267"/>
        <end position="289"/>
    </location>
</feature>
<keyword evidence="2" id="KW-0813">Transport</keyword>
<feature type="domain" description="Response regulatory" evidence="11">
    <location>
        <begin position="777"/>
        <end position="903"/>
    </location>
</feature>
<dbReference type="SMART" id="SM00448">
    <property type="entry name" value="REC"/>
    <property type="match status" value="1"/>
</dbReference>
<dbReference type="RefSeq" id="WP_128354373.1">
    <property type="nucleotide sequence ID" value="NZ_CP022987.1"/>
</dbReference>
<dbReference type="SUPFAM" id="SSF90123">
    <property type="entry name" value="ABC transporter transmembrane region"/>
    <property type="match status" value="1"/>
</dbReference>
<feature type="transmembrane region" description="Helical" evidence="10">
    <location>
        <begin position="75"/>
        <end position="97"/>
    </location>
</feature>
<dbReference type="PROSITE" id="PS50893">
    <property type="entry name" value="ABC_TRANSPORTER_2"/>
    <property type="match status" value="1"/>
</dbReference>
<keyword evidence="15" id="KW-1185">Reference proteome</keyword>
<evidence type="ECO:0000256" key="2">
    <source>
        <dbReference type="ARBA" id="ARBA00022448"/>
    </source>
</evidence>
<evidence type="ECO:0000256" key="10">
    <source>
        <dbReference type="SAM" id="Phobius"/>
    </source>
</evidence>
<evidence type="ECO:0000256" key="9">
    <source>
        <dbReference type="PROSITE-ProRule" id="PRU00169"/>
    </source>
</evidence>
<evidence type="ECO:0000256" key="3">
    <source>
        <dbReference type="ARBA" id="ARBA00022475"/>
    </source>
</evidence>
<dbReference type="FunFam" id="3.40.50.300:FF:000186">
    <property type="entry name" value="ATP-binding cassette sub-family B member 7, mitochondrial"/>
    <property type="match status" value="1"/>
</dbReference>
<keyword evidence="9" id="KW-0597">Phosphoprotein</keyword>
<evidence type="ECO:0000256" key="6">
    <source>
        <dbReference type="ARBA" id="ARBA00022840"/>
    </source>
</evidence>
<proteinExistence type="predicted"/>
<dbReference type="Pfam" id="PF00005">
    <property type="entry name" value="ABC_tran"/>
    <property type="match status" value="1"/>
</dbReference>
<dbReference type="GO" id="GO:0016887">
    <property type="term" value="F:ATP hydrolysis activity"/>
    <property type="evidence" value="ECO:0007669"/>
    <property type="project" value="InterPro"/>
</dbReference>
<feature type="transmembrane region" description="Helical" evidence="10">
    <location>
        <begin position="151"/>
        <end position="177"/>
    </location>
</feature>
<dbReference type="Pfam" id="PF02518">
    <property type="entry name" value="HATPase_c"/>
    <property type="match status" value="1"/>
</dbReference>
<evidence type="ECO:0000256" key="7">
    <source>
        <dbReference type="ARBA" id="ARBA00022989"/>
    </source>
</evidence>
<dbReference type="InterPro" id="IPR036640">
    <property type="entry name" value="ABC1_TM_sf"/>
</dbReference>
<dbReference type="Gene3D" id="3.40.50.2300">
    <property type="match status" value="1"/>
</dbReference>
<keyword evidence="3" id="KW-1003">Cell membrane</keyword>
<dbReference type="SUPFAM" id="SSF52172">
    <property type="entry name" value="CheY-like"/>
    <property type="match status" value="1"/>
</dbReference>
<protein>
    <submittedName>
        <fullName evidence="14">ABC transporter ATP-binding protein</fullName>
    </submittedName>
</protein>
<feature type="domain" description="ABC transporter" evidence="12">
    <location>
        <begin position="360"/>
        <end position="594"/>
    </location>
</feature>
<dbReference type="InterPro" id="IPR001789">
    <property type="entry name" value="Sig_transdc_resp-reg_receiver"/>
</dbReference>
<evidence type="ECO:0000259" key="11">
    <source>
        <dbReference type="PROSITE" id="PS50110"/>
    </source>
</evidence>
<dbReference type="InterPro" id="IPR003593">
    <property type="entry name" value="AAA+_ATPase"/>
</dbReference>
<feature type="transmembrane region" description="Helical" evidence="10">
    <location>
        <begin position="43"/>
        <end position="63"/>
    </location>
</feature>
<dbReference type="InterPro" id="IPR011527">
    <property type="entry name" value="ABC1_TM_dom"/>
</dbReference>
<dbReference type="InterPro" id="IPR036890">
    <property type="entry name" value="HATPase_C_sf"/>
</dbReference>
<dbReference type="EMBL" id="CP022987">
    <property type="protein sequence ID" value="QAA93330.1"/>
    <property type="molecule type" value="Genomic_DNA"/>
</dbReference>
<evidence type="ECO:0000256" key="5">
    <source>
        <dbReference type="ARBA" id="ARBA00022741"/>
    </source>
</evidence>
<dbReference type="PANTHER" id="PTHR24221">
    <property type="entry name" value="ATP-BINDING CASSETTE SUB-FAMILY B"/>
    <property type="match status" value="1"/>
</dbReference>
<dbReference type="SUPFAM" id="SSF55874">
    <property type="entry name" value="ATPase domain of HSP90 chaperone/DNA topoisomerase II/histidine kinase"/>
    <property type="match status" value="1"/>
</dbReference>
<dbReference type="SMART" id="SM00382">
    <property type="entry name" value="AAA"/>
    <property type="match status" value="1"/>
</dbReference>
<evidence type="ECO:0000313" key="15">
    <source>
        <dbReference type="Proteomes" id="UP000283474"/>
    </source>
</evidence>
<dbReference type="InterPro" id="IPR003439">
    <property type="entry name" value="ABC_transporter-like_ATP-bd"/>
</dbReference>
<dbReference type="Gene3D" id="1.20.1560.10">
    <property type="entry name" value="ABC transporter type 1, transmembrane domain"/>
    <property type="match status" value="1"/>
</dbReference>
<dbReference type="Pfam" id="PF00072">
    <property type="entry name" value="Response_reg"/>
    <property type="match status" value="1"/>
</dbReference>
<dbReference type="PROSITE" id="PS00211">
    <property type="entry name" value="ABC_TRANSPORTER_1"/>
    <property type="match status" value="1"/>
</dbReference>
<dbReference type="GO" id="GO:0000160">
    <property type="term" value="P:phosphorelay signal transduction system"/>
    <property type="evidence" value="ECO:0007669"/>
    <property type="project" value="InterPro"/>
</dbReference>
<dbReference type="PANTHER" id="PTHR24221:SF654">
    <property type="entry name" value="ATP-BINDING CASSETTE SUB-FAMILY B MEMBER 6"/>
    <property type="match status" value="1"/>
</dbReference>
<accession>A0A410GAI2</accession>
<dbReference type="PROSITE" id="PS50929">
    <property type="entry name" value="ABC_TM1F"/>
    <property type="match status" value="1"/>
</dbReference>
<dbReference type="SUPFAM" id="SSF52540">
    <property type="entry name" value="P-loop containing nucleoside triphosphate hydrolases"/>
    <property type="match status" value="1"/>
</dbReference>
<organism evidence="14 15">
    <name type="scientific">Pollutimonas thiosulfatoxidans</name>
    <dbReference type="NCBI Taxonomy" id="2028345"/>
    <lineage>
        <taxon>Bacteria</taxon>
        <taxon>Pseudomonadati</taxon>
        <taxon>Pseudomonadota</taxon>
        <taxon>Betaproteobacteria</taxon>
        <taxon>Burkholderiales</taxon>
        <taxon>Alcaligenaceae</taxon>
        <taxon>Pollutimonas</taxon>
    </lineage>
</organism>
<keyword evidence="6 14" id="KW-0067">ATP-binding</keyword>
<dbReference type="GO" id="GO:0140359">
    <property type="term" value="F:ABC-type transporter activity"/>
    <property type="evidence" value="ECO:0007669"/>
    <property type="project" value="InterPro"/>
</dbReference>
<comment type="subcellular location">
    <subcellularLocation>
        <location evidence="1">Cell membrane</location>
        <topology evidence="1">Multi-pass membrane protein</topology>
    </subcellularLocation>
</comment>
<keyword evidence="4 10" id="KW-0812">Transmembrane</keyword>
<evidence type="ECO:0000256" key="1">
    <source>
        <dbReference type="ARBA" id="ARBA00004651"/>
    </source>
</evidence>
<name>A0A410GAI2_9BURK</name>
<dbReference type="Proteomes" id="UP000283474">
    <property type="component" value="Chromosome"/>
</dbReference>
<dbReference type="OrthoDB" id="8554730at2"/>
<feature type="transmembrane region" description="Helical" evidence="10">
    <location>
        <begin position="183"/>
        <end position="202"/>
    </location>
</feature>
<evidence type="ECO:0000256" key="8">
    <source>
        <dbReference type="ARBA" id="ARBA00023136"/>
    </source>
</evidence>
<dbReference type="InterPro" id="IPR003594">
    <property type="entry name" value="HATPase_dom"/>
</dbReference>
<dbReference type="InterPro" id="IPR011006">
    <property type="entry name" value="CheY-like_superfamily"/>
</dbReference>
<dbReference type="AlphaFoldDB" id="A0A410GAI2"/>
<dbReference type="Pfam" id="PF00664">
    <property type="entry name" value="ABC_membrane"/>
    <property type="match status" value="1"/>
</dbReference>